<dbReference type="RefSeq" id="WP_216837373.1">
    <property type="nucleotide sequence ID" value="NZ_JAFNJS010000004.1"/>
</dbReference>
<comment type="caution">
    <text evidence="2">The sequence shown here is derived from an EMBL/GenBank/DDBJ whole genome shotgun (WGS) entry which is preliminary data.</text>
</comment>
<feature type="signal peptide" evidence="1">
    <location>
        <begin position="1"/>
        <end position="30"/>
    </location>
</feature>
<accession>A0ABV7BU90</accession>
<keyword evidence="3" id="KW-1185">Reference proteome</keyword>
<evidence type="ECO:0000313" key="3">
    <source>
        <dbReference type="Proteomes" id="UP001595420"/>
    </source>
</evidence>
<proteinExistence type="predicted"/>
<evidence type="ECO:0000313" key="2">
    <source>
        <dbReference type="EMBL" id="MFC3001301.1"/>
    </source>
</evidence>
<sequence>MPATRRRLMPLLALVLPLVLPLAVAPPAAAQDRPLLFPARDVAVTYRVTGTQAGPREVTLSWLAARHLLRADLGGTGYVVADPRAPRGFMVMEQMRMVMDVPVNQALAGLPASGRFRRAGQDRVAGHACQIWHYEEGNDRGTACITADGVTLRAEGRARGESGRVEATRVAYGAQDPARFVRPQGYQAMQLPQGLPPGLLQGLAGVPRR</sequence>
<organism evidence="2 3">
    <name type="scientific">Falsiroseomonas tokyonensis</name>
    <dbReference type="NCBI Taxonomy" id="430521"/>
    <lineage>
        <taxon>Bacteria</taxon>
        <taxon>Pseudomonadati</taxon>
        <taxon>Pseudomonadota</taxon>
        <taxon>Alphaproteobacteria</taxon>
        <taxon>Acetobacterales</taxon>
        <taxon>Roseomonadaceae</taxon>
        <taxon>Falsiroseomonas</taxon>
    </lineage>
</organism>
<name>A0ABV7BU90_9PROT</name>
<feature type="chain" id="PRO_5045101417" description="DUF4412 domain-containing protein" evidence="1">
    <location>
        <begin position="31"/>
        <end position="209"/>
    </location>
</feature>
<protein>
    <recommendedName>
        <fullName evidence="4">DUF4412 domain-containing protein</fullName>
    </recommendedName>
</protein>
<reference evidence="3" key="1">
    <citation type="journal article" date="2019" name="Int. J. Syst. Evol. Microbiol.">
        <title>The Global Catalogue of Microorganisms (GCM) 10K type strain sequencing project: providing services to taxonomists for standard genome sequencing and annotation.</title>
        <authorList>
            <consortium name="The Broad Institute Genomics Platform"/>
            <consortium name="The Broad Institute Genome Sequencing Center for Infectious Disease"/>
            <person name="Wu L."/>
            <person name="Ma J."/>
        </authorList>
    </citation>
    <scope>NUCLEOTIDE SEQUENCE [LARGE SCALE GENOMIC DNA]</scope>
    <source>
        <strain evidence="3">CGMCC 1.16855</strain>
    </source>
</reference>
<dbReference type="Proteomes" id="UP001595420">
    <property type="component" value="Unassembled WGS sequence"/>
</dbReference>
<evidence type="ECO:0008006" key="4">
    <source>
        <dbReference type="Google" id="ProtNLM"/>
    </source>
</evidence>
<evidence type="ECO:0000256" key="1">
    <source>
        <dbReference type="SAM" id="SignalP"/>
    </source>
</evidence>
<dbReference type="EMBL" id="JBHRSB010000004">
    <property type="protein sequence ID" value="MFC3001301.1"/>
    <property type="molecule type" value="Genomic_DNA"/>
</dbReference>
<keyword evidence="1" id="KW-0732">Signal</keyword>
<gene>
    <name evidence="2" type="ORF">ACFOD3_15450</name>
</gene>